<gene>
    <name evidence="1" type="ORF">CJD36_002955</name>
</gene>
<accession>A0A2S7T1H9</accession>
<protein>
    <recommendedName>
        <fullName evidence="3">DUF4288 domain-containing protein</fullName>
    </recommendedName>
</protein>
<dbReference type="Pfam" id="PF14119">
    <property type="entry name" value="DUF4288"/>
    <property type="match status" value="1"/>
</dbReference>
<dbReference type="EMBL" id="PPSL01000001">
    <property type="protein sequence ID" value="PQJ12721.1"/>
    <property type="molecule type" value="Genomic_DNA"/>
</dbReference>
<evidence type="ECO:0008006" key="3">
    <source>
        <dbReference type="Google" id="ProtNLM"/>
    </source>
</evidence>
<name>A0A2S7T1H9_9BACT</name>
<evidence type="ECO:0000313" key="1">
    <source>
        <dbReference type="EMBL" id="PQJ12721.1"/>
    </source>
</evidence>
<evidence type="ECO:0000313" key="2">
    <source>
        <dbReference type="Proteomes" id="UP000239872"/>
    </source>
</evidence>
<dbReference type="RefSeq" id="WP_105037605.1">
    <property type="nucleotide sequence ID" value="NZ_PPSL01000001.1"/>
</dbReference>
<dbReference type="OrthoDB" id="795527at2"/>
<reference evidence="1 2" key="1">
    <citation type="submission" date="2018-01" db="EMBL/GenBank/DDBJ databases">
        <title>A novel member of the phylum Bacteroidetes isolated from glacier ice.</title>
        <authorList>
            <person name="Liu Q."/>
            <person name="Xin Y.-H."/>
        </authorList>
    </citation>
    <scope>NUCLEOTIDE SEQUENCE [LARGE SCALE GENOMIC DNA]</scope>
    <source>
        <strain evidence="1 2">RB1R16</strain>
    </source>
</reference>
<dbReference type="InterPro" id="IPR025630">
    <property type="entry name" value="DUF4288"/>
</dbReference>
<comment type="caution">
    <text evidence="1">The sequence shown here is derived from an EMBL/GenBank/DDBJ whole genome shotgun (WGS) entry which is preliminary data.</text>
</comment>
<sequence length="98" mass="11262">MQSFTAQIIYRIECEGLPTDQYEEQWRLVYAESRDTALTEARKAGMGEEATFIDRHGRTICWRMLAVKDLQPIELKNGGLLFSMVHEPEMVAAPLWTA</sequence>
<proteinExistence type="predicted"/>
<keyword evidence="2" id="KW-1185">Reference proteome</keyword>
<organism evidence="1 2">
    <name type="scientific">Flavipsychrobacter stenotrophus</name>
    <dbReference type="NCBI Taxonomy" id="2077091"/>
    <lineage>
        <taxon>Bacteria</taxon>
        <taxon>Pseudomonadati</taxon>
        <taxon>Bacteroidota</taxon>
        <taxon>Chitinophagia</taxon>
        <taxon>Chitinophagales</taxon>
        <taxon>Chitinophagaceae</taxon>
        <taxon>Flavipsychrobacter</taxon>
    </lineage>
</organism>
<dbReference type="AlphaFoldDB" id="A0A2S7T1H9"/>
<dbReference type="Proteomes" id="UP000239872">
    <property type="component" value="Unassembled WGS sequence"/>
</dbReference>